<comment type="similarity">
    <text evidence="1">Belongs to the transglutaminase-like superfamily. PNGase family.</text>
</comment>
<dbReference type="SUPFAM" id="SSF54001">
    <property type="entry name" value="Cysteine proteinases"/>
    <property type="match status" value="1"/>
</dbReference>
<feature type="compositionally biased region" description="Low complexity" evidence="4">
    <location>
        <begin position="40"/>
        <end position="65"/>
    </location>
</feature>
<dbReference type="InterPro" id="IPR038765">
    <property type="entry name" value="Papain-like_cys_pep_sf"/>
</dbReference>
<feature type="compositionally biased region" description="Basic and acidic residues" evidence="4">
    <location>
        <begin position="407"/>
        <end position="416"/>
    </location>
</feature>
<proteinExistence type="inferred from homology"/>
<dbReference type="Pfam" id="PF03835">
    <property type="entry name" value="Rad4"/>
    <property type="match status" value="1"/>
</dbReference>
<name>A0A9P4N3N4_9PLEO</name>
<feature type="domain" description="Transglutaminase-like" evidence="5">
    <location>
        <begin position="234"/>
        <end position="289"/>
    </location>
</feature>
<dbReference type="OrthoDB" id="409136at2759"/>
<dbReference type="GO" id="GO:0005829">
    <property type="term" value="C:cytosol"/>
    <property type="evidence" value="ECO:0007669"/>
    <property type="project" value="TreeGrafter"/>
</dbReference>
<evidence type="ECO:0000256" key="2">
    <source>
        <dbReference type="ARBA" id="ARBA00022723"/>
    </source>
</evidence>
<evidence type="ECO:0000259" key="5">
    <source>
        <dbReference type="SMART" id="SM00460"/>
    </source>
</evidence>
<evidence type="ECO:0000256" key="4">
    <source>
        <dbReference type="SAM" id="MobiDB-lite"/>
    </source>
</evidence>
<protein>
    <recommendedName>
        <fullName evidence="5">Transglutaminase-like domain-containing protein</fullName>
    </recommendedName>
</protein>
<evidence type="ECO:0000256" key="3">
    <source>
        <dbReference type="ARBA" id="ARBA00022833"/>
    </source>
</evidence>
<feature type="region of interest" description="Disordered" evidence="4">
    <location>
        <begin position="1"/>
        <end position="23"/>
    </location>
</feature>
<dbReference type="GO" id="GO:0006516">
    <property type="term" value="P:glycoprotein catabolic process"/>
    <property type="evidence" value="ECO:0007669"/>
    <property type="project" value="TreeGrafter"/>
</dbReference>
<dbReference type="GO" id="GO:0005634">
    <property type="term" value="C:nucleus"/>
    <property type="evidence" value="ECO:0007669"/>
    <property type="project" value="TreeGrafter"/>
</dbReference>
<organism evidence="6 7">
    <name type="scientific">Delitschia confertaspora ATCC 74209</name>
    <dbReference type="NCBI Taxonomy" id="1513339"/>
    <lineage>
        <taxon>Eukaryota</taxon>
        <taxon>Fungi</taxon>
        <taxon>Dikarya</taxon>
        <taxon>Ascomycota</taxon>
        <taxon>Pezizomycotina</taxon>
        <taxon>Dothideomycetes</taxon>
        <taxon>Pleosporomycetidae</taxon>
        <taxon>Pleosporales</taxon>
        <taxon>Delitschiaceae</taxon>
        <taxon>Delitschia</taxon>
    </lineage>
</organism>
<comment type="caution">
    <text evidence="6">The sequence shown here is derived from an EMBL/GenBank/DDBJ whole genome shotgun (WGS) entry which is preliminary data.</text>
</comment>
<dbReference type="Gene3D" id="3.10.620.30">
    <property type="match status" value="1"/>
</dbReference>
<dbReference type="GO" id="GO:0000224">
    <property type="term" value="F:peptide-N4-(N-acetyl-beta-glucosaminyl)asparagine amidase activity"/>
    <property type="evidence" value="ECO:0007669"/>
    <property type="project" value="TreeGrafter"/>
</dbReference>
<dbReference type="Proteomes" id="UP000799536">
    <property type="component" value="Unassembled WGS sequence"/>
</dbReference>
<keyword evidence="7" id="KW-1185">Reference proteome</keyword>
<dbReference type="Gene3D" id="2.20.25.10">
    <property type="match status" value="1"/>
</dbReference>
<dbReference type="InterPro" id="IPR050883">
    <property type="entry name" value="PNGase"/>
</dbReference>
<gene>
    <name evidence="6" type="ORF">GQ43DRAFT_445636</name>
</gene>
<dbReference type="FunFam" id="2.20.25.10:FF:000011">
    <property type="entry name" value="peptide-N(4)-(N-acetyl-beta- glucosaminyl)asparagine amidase"/>
    <property type="match status" value="1"/>
</dbReference>
<dbReference type="AlphaFoldDB" id="A0A9P4N3N4"/>
<evidence type="ECO:0000313" key="7">
    <source>
        <dbReference type="Proteomes" id="UP000799536"/>
    </source>
</evidence>
<dbReference type="GO" id="GO:0046872">
    <property type="term" value="F:metal ion binding"/>
    <property type="evidence" value="ECO:0007669"/>
    <property type="project" value="UniProtKB-KW"/>
</dbReference>
<feature type="region of interest" description="Disordered" evidence="4">
    <location>
        <begin position="37"/>
        <end position="77"/>
    </location>
</feature>
<dbReference type="PANTHER" id="PTHR12143:SF19">
    <property type="entry name" value="PEPTIDE-N(4)-(N-ACETYL-BETA-GLUCOSAMINYL)ASPARAGINE AMIDASE"/>
    <property type="match status" value="1"/>
</dbReference>
<evidence type="ECO:0000256" key="1">
    <source>
        <dbReference type="ARBA" id="ARBA00009390"/>
    </source>
</evidence>
<sequence>MENSHAANSAAEPGTDIDQLAHEMTAQFRQVLSTKRMNELASQASRSRSSSPALGGPAPAFATTPYSPAPEGVSPPSYSSLRNIPLVPEAPRDARSIQFRSMLHALSNTPMQWENPGLLDEALRTVPLDRIYNEAEEESQIFQAEAASLGQGKLPRWGYQDCVIRALMRWFKHGFFHWVNNPPCSQCTSPTIAVGMAPPEPDERARGATQVELYQCSHCRGLERFPRYSDAFVLLQTRRGRVGEWVTCFSMLCRAVGSRVRWVWNAEDFLWTEVYSDHRKRWIHVDVCEEKWDKPLLYAEGWQKKQSYIIAFSADGATDVTRRYVRDAMKHGLPRTRAPEAVLLFIMNEIRTLRRANMTKQEKFRLEGEDKREDKELRGFIIQNIVSGVTKISTEALANGWTPGTRMDPDAQKAAEGRTNSSEQVLSREGGRSSPSQHNPDQDRR</sequence>
<evidence type="ECO:0000313" key="6">
    <source>
        <dbReference type="EMBL" id="KAF2205955.1"/>
    </source>
</evidence>
<reference evidence="6" key="1">
    <citation type="journal article" date="2020" name="Stud. Mycol.">
        <title>101 Dothideomycetes genomes: a test case for predicting lifestyles and emergence of pathogens.</title>
        <authorList>
            <person name="Haridas S."/>
            <person name="Albert R."/>
            <person name="Binder M."/>
            <person name="Bloem J."/>
            <person name="Labutti K."/>
            <person name="Salamov A."/>
            <person name="Andreopoulos B."/>
            <person name="Baker S."/>
            <person name="Barry K."/>
            <person name="Bills G."/>
            <person name="Bluhm B."/>
            <person name="Cannon C."/>
            <person name="Castanera R."/>
            <person name="Culley D."/>
            <person name="Daum C."/>
            <person name="Ezra D."/>
            <person name="Gonzalez J."/>
            <person name="Henrissat B."/>
            <person name="Kuo A."/>
            <person name="Liang C."/>
            <person name="Lipzen A."/>
            <person name="Lutzoni F."/>
            <person name="Magnuson J."/>
            <person name="Mondo S."/>
            <person name="Nolan M."/>
            <person name="Ohm R."/>
            <person name="Pangilinan J."/>
            <person name="Park H.-J."/>
            <person name="Ramirez L."/>
            <person name="Alfaro M."/>
            <person name="Sun H."/>
            <person name="Tritt A."/>
            <person name="Yoshinaga Y."/>
            <person name="Zwiers L.-H."/>
            <person name="Turgeon B."/>
            <person name="Goodwin S."/>
            <person name="Spatafora J."/>
            <person name="Crous P."/>
            <person name="Grigoriev I."/>
        </authorList>
    </citation>
    <scope>NUCLEOTIDE SEQUENCE</scope>
    <source>
        <strain evidence="6">ATCC 74209</strain>
    </source>
</reference>
<dbReference type="PANTHER" id="PTHR12143">
    <property type="entry name" value="PEPTIDE N-GLYCANASE PNGASE -RELATED"/>
    <property type="match status" value="1"/>
</dbReference>
<dbReference type="EMBL" id="ML993847">
    <property type="protein sequence ID" value="KAF2205955.1"/>
    <property type="molecule type" value="Genomic_DNA"/>
</dbReference>
<dbReference type="InterPro" id="IPR018325">
    <property type="entry name" value="Rad4/PNGase_transGLS-fold"/>
</dbReference>
<accession>A0A9P4N3N4</accession>
<keyword evidence="3" id="KW-0862">Zinc</keyword>
<feature type="region of interest" description="Disordered" evidence="4">
    <location>
        <begin position="399"/>
        <end position="445"/>
    </location>
</feature>
<dbReference type="InterPro" id="IPR002931">
    <property type="entry name" value="Transglutaminase-like"/>
</dbReference>
<keyword evidence="2" id="KW-0479">Metal-binding</keyword>
<dbReference type="SMART" id="SM00460">
    <property type="entry name" value="TGc"/>
    <property type="match status" value="1"/>
</dbReference>